<dbReference type="Proteomes" id="UP001054902">
    <property type="component" value="Unassembled WGS sequence"/>
</dbReference>
<proteinExistence type="predicted"/>
<organism evidence="1 2">
    <name type="scientific">Chaetoceros tenuissimus</name>
    <dbReference type="NCBI Taxonomy" id="426638"/>
    <lineage>
        <taxon>Eukaryota</taxon>
        <taxon>Sar</taxon>
        <taxon>Stramenopiles</taxon>
        <taxon>Ochrophyta</taxon>
        <taxon>Bacillariophyta</taxon>
        <taxon>Coscinodiscophyceae</taxon>
        <taxon>Chaetocerotophycidae</taxon>
        <taxon>Chaetocerotales</taxon>
        <taxon>Chaetocerotaceae</taxon>
        <taxon>Chaetoceros</taxon>
    </lineage>
</organism>
<accession>A0AAD3CW92</accession>
<dbReference type="EMBL" id="BLLK01000046">
    <property type="protein sequence ID" value="GFH53303.1"/>
    <property type="molecule type" value="Genomic_DNA"/>
</dbReference>
<comment type="caution">
    <text evidence="1">The sequence shown here is derived from an EMBL/GenBank/DDBJ whole genome shotgun (WGS) entry which is preliminary data.</text>
</comment>
<evidence type="ECO:0000313" key="1">
    <source>
        <dbReference type="EMBL" id="GFH53303.1"/>
    </source>
</evidence>
<dbReference type="AlphaFoldDB" id="A0AAD3CW92"/>
<name>A0AAD3CW92_9STRA</name>
<keyword evidence="2" id="KW-1185">Reference proteome</keyword>
<sequence>MFKDKAIIRVSLLSVFAYLLYYSYSYENETSQDYFKSNLLASRNTDRSLTIDLGNGLCEWQPPIYDIPEEIDFYKTAIVGFPSGDKRMIFVQMEALTNWAAKDEWDFEFLGMTNNPFIKANYPHHEGIWGWEDAADQIVMMIRNIRRSMVEYHDILWDIGYAKTWDQANMFLDNLYSERPPLEDFLAWRDLRVIDEVHWYGWFIDYWMEAGLLRDIFTHKITTQEHWNLLMMPTVYPKSSVTYEKIVGDQVVTPTYDPHCVEDVSGGCEPVAVISAEKLADYNEGPAETRKIAQVLMNNEKMAQWVISEDAWHCVWEELIVNRKGLKTFLERPHTEEEYNFSAEMLEEMLHELDRLIAKYGSEEWNTKATANRVVELLIWHRGLIQTELDEVNAGTRVLTDNDILGPKERLQRKVKKLEDEIFKKTGDKETAQADARHLVRRHSKEKKDYTEYFEALNKALHKRRREKNKEESLERGEILKRRLSKRLK</sequence>
<gene>
    <name evidence="1" type="ORF">CTEN210_09779</name>
</gene>
<evidence type="ECO:0000313" key="2">
    <source>
        <dbReference type="Proteomes" id="UP001054902"/>
    </source>
</evidence>
<protein>
    <submittedName>
        <fullName evidence="1">Uncharacterized protein</fullName>
    </submittedName>
</protein>
<reference evidence="1 2" key="1">
    <citation type="journal article" date="2021" name="Sci. Rep.">
        <title>The genome of the diatom Chaetoceros tenuissimus carries an ancient integrated fragment of an extant virus.</title>
        <authorList>
            <person name="Hongo Y."/>
            <person name="Kimura K."/>
            <person name="Takaki Y."/>
            <person name="Yoshida Y."/>
            <person name="Baba S."/>
            <person name="Kobayashi G."/>
            <person name="Nagasaki K."/>
            <person name="Hano T."/>
            <person name="Tomaru Y."/>
        </authorList>
    </citation>
    <scope>NUCLEOTIDE SEQUENCE [LARGE SCALE GENOMIC DNA]</scope>
    <source>
        <strain evidence="1 2">NIES-3715</strain>
    </source>
</reference>